<evidence type="ECO:0000256" key="1">
    <source>
        <dbReference type="ARBA" id="ARBA00004651"/>
    </source>
</evidence>
<reference evidence="7" key="1">
    <citation type="submission" date="2022-10" db="EMBL/GenBank/DDBJ databases">
        <title>Comparative genomic analysis of Cohnella hashimotonis sp. nov., isolated from the International Space Station.</title>
        <authorList>
            <person name="Simpson A."/>
            <person name="Venkateswaran K."/>
        </authorList>
    </citation>
    <scope>NUCLEOTIDE SEQUENCE</scope>
    <source>
        <strain evidence="7">DSM 28161</strain>
    </source>
</reference>
<keyword evidence="7" id="KW-0418">Kinase</keyword>
<dbReference type="CDD" id="cd06225">
    <property type="entry name" value="HAMP"/>
    <property type="match status" value="1"/>
</dbReference>
<dbReference type="InterPro" id="IPR050640">
    <property type="entry name" value="Bact_2-comp_sensor_kinase"/>
</dbReference>
<dbReference type="PANTHER" id="PTHR34220">
    <property type="entry name" value="SENSOR HISTIDINE KINASE YPDA"/>
    <property type="match status" value="1"/>
</dbReference>
<feature type="domain" description="HAMP" evidence="6">
    <location>
        <begin position="1"/>
        <end position="37"/>
    </location>
</feature>
<accession>A0A9X4KZQ5</accession>
<dbReference type="RefSeq" id="WP_277537405.1">
    <property type="nucleotide sequence ID" value="NZ_JAPDIA010000008.1"/>
</dbReference>
<dbReference type="PROSITE" id="PS50885">
    <property type="entry name" value="HAMP"/>
    <property type="match status" value="1"/>
</dbReference>
<dbReference type="InterPro" id="IPR036890">
    <property type="entry name" value="HATPase_C_sf"/>
</dbReference>
<evidence type="ECO:0000256" key="2">
    <source>
        <dbReference type="ARBA" id="ARBA00022475"/>
    </source>
</evidence>
<evidence type="ECO:0000256" key="5">
    <source>
        <dbReference type="ARBA" id="ARBA00023136"/>
    </source>
</evidence>
<evidence type="ECO:0000256" key="3">
    <source>
        <dbReference type="ARBA" id="ARBA00022553"/>
    </source>
</evidence>
<dbReference type="Gene3D" id="6.10.250.1910">
    <property type="match status" value="1"/>
</dbReference>
<evidence type="ECO:0000256" key="4">
    <source>
        <dbReference type="ARBA" id="ARBA00022679"/>
    </source>
</evidence>
<dbReference type="EMBL" id="JAPDIA010000008">
    <property type="protein sequence ID" value="MDG0813451.1"/>
    <property type="molecule type" value="Genomic_DNA"/>
</dbReference>
<keyword evidence="4" id="KW-0808">Transferase</keyword>
<proteinExistence type="predicted"/>
<keyword evidence="8" id="KW-1185">Reference proteome</keyword>
<protein>
    <submittedName>
        <fullName evidence="7">Histidine kinase</fullName>
    </submittedName>
</protein>
<keyword evidence="3" id="KW-0597">Phosphoprotein</keyword>
<name>A0A9X4KZQ5_9BACL</name>
<dbReference type="InterPro" id="IPR003660">
    <property type="entry name" value="HAMP_dom"/>
</dbReference>
<dbReference type="Gene3D" id="3.30.565.10">
    <property type="entry name" value="Histidine kinase-like ATPase, C-terminal domain"/>
    <property type="match status" value="1"/>
</dbReference>
<comment type="subcellular location">
    <subcellularLocation>
        <location evidence="1">Cell membrane</location>
        <topology evidence="1">Multi-pass membrane protein</topology>
    </subcellularLocation>
</comment>
<dbReference type="InterPro" id="IPR010559">
    <property type="entry name" value="Sig_transdc_His_kin_internal"/>
</dbReference>
<sequence>MEKGKLDVEITHARNDEFGFLFQRFNGMMRNLNHLIDQVYKQQILAQQAELKQLQSQINPHFLYNTYFVLYNMAMTEDYDNVKLFTHQLGSYFKYITRNAAEDVPLHVEADHARTYCDIQSLRFYNRIVVEFGDLPSSCRDRLVPRLILQPIIENAFEHGLADKKSGGLLAVRFEEEIENGRFSISVEDNGPAVTDERVRELNGMLSIGSADAIEMTAIVNIHRRLRLKFGENSGLGFRHGSHGGVRVIINIQEREATSDETTHDRR</sequence>
<evidence type="ECO:0000313" key="8">
    <source>
        <dbReference type="Proteomes" id="UP001153404"/>
    </source>
</evidence>
<dbReference type="Pfam" id="PF06580">
    <property type="entry name" value="His_kinase"/>
    <property type="match status" value="1"/>
</dbReference>
<keyword evidence="5" id="KW-0472">Membrane</keyword>
<dbReference type="GO" id="GO:0005886">
    <property type="term" value="C:plasma membrane"/>
    <property type="evidence" value="ECO:0007669"/>
    <property type="project" value="UniProtKB-SubCell"/>
</dbReference>
<dbReference type="Proteomes" id="UP001153404">
    <property type="component" value="Unassembled WGS sequence"/>
</dbReference>
<dbReference type="AlphaFoldDB" id="A0A9X4KZQ5"/>
<dbReference type="GO" id="GO:0000155">
    <property type="term" value="F:phosphorelay sensor kinase activity"/>
    <property type="evidence" value="ECO:0007669"/>
    <property type="project" value="InterPro"/>
</dbReference>
<gene>
    <name evidence="7" type="ORF">OMP40_32315</name>
</gene>
<evidence type="ECO:0000313" key="7">
    <source>
        <dbReference type="EMBL" id="MDG0813451.1"/>
    </source>
</evidence>
<evidence type="ECO:0000259" key="6">
    <source>
        <dbReference type="PROSITE" id="PS50885"/>
    </source>
</evidence>
<organism evidence="7 8">
    <name type="scientific">Cohnella rhizosphaerae</name>
    <dbReference type="NCBI Taxonomy" id="1457232"/>
    <lineage>
        <taxon>Bacteria</taxon>
        <taxon>Bacillati</taxon>
        <taxon>Bacillota</taxon>
        <taxon>Bacilli</taxon>
        <taxon>Bacillales</taxon>
        <taxon>Paenibacillaceae</taxon>
        <taxon>Cohnella</taxon>
    </lineage>
</organism>
<keyword evidence="2" id="KW-1003">Cell membrane</keyword>
<dbReference type="SUPFAM" id="SSF158472">
    <property type="entry name" value="HAMP domain-like"/>
    <property type="match status" value="1"/>
</dbReference>
<comment type="caution">
    <text evidence="7">The sequence shown here is derived from an EMBL/GenBank/DDBJ whole genome shotgun (WGS) entry which is preliminary data.</text>
</comment>
<dbReference type="SUPFAM" id="SSF55874">
    <property type="entry name" value="ATPase domain of HSP90 chaperone/DNA topoisomerase II/histidine kinase"/>
    <property type="match status" value="1"/>
</dbReference>
<dbReference type="PANTHER" id="PTHR34220:SF7">
    <property type="entry name" value="SENSOR HISTIDINE KINASE YPDA"/>
    <property type="match status" value="1"/>
</dbReference>